<evidence type="ECO:0000313" key="2">
    <source>
        <dbReference type="Proteomes" id="UP000544134"/>
    </source>
</evidence>
<name>A0A848ILL3_9BURK</name>
<gene>
    <name evidence="1" type="ORF">HHL24_35555</name>
</gene>
<protein>
    <submittedName>
        <fullName evidence="1">Uncharacterized protein</fullName>
    </submittedName>
</protein>
<dbReference type="RefSeq" id="WP_169489958.1">
    <property type="nucleotide sequence ID" value="NZ_JABBGJ010000049.1"/>
</dbReference>
<reference evidence="1 2" key="1">
    <citation type="submission" date="2020-04" db="EMBL/GenBank/DDBJ databases">
        <title>Paraburkholderia sp. RP-4-7 isolated from soil.</title>
        <authorList>
            <person name="Dahal R.H."/>
        </authorList>
    </citation>
    <scope>NUCLEOTIDE SEQUENCE [LARGE SCALE GENOMIC DNA]</scope>
    <source>
        <strain evidence="1 2">RP-4-7</strain>
    </source>
</reference>
<evidence type="ECO:0000313" key="1">
    <source>
        <dbReference type="EMBL" id="NMM03208.1"/>
    </source>
</evidence>
<accession>A0A848ILL3</accession>
<dbReference type="Proteomes" id="UP000544134">
    <property type="component" value="Unassembled WGS sequence"/>
</dbReference>
<proteinExistence type="predicted"/>
<sequence>MFFTSGYRGHFVHVSVTASGGGRERIDAQIIHPDGRFDLVPCKSVSGARRVITRCAKAGLAGTNFRSECYRGHFIRVSKLYGGGERVEAQVYQPTGDFELVKCGSIAGARRVITRVVQTGNNGLWGAAS</sequence>
<keyword evidence="2" id="KW-1185">Reference proteome</keyword>
<dbReference type="AlphaFoldDB" id="A0A848ILL3"/>
<dbReference type="EMBL" id="JABBGJ010000049">
    <property type="protein sequence ID" value="NMM03208.1"/>
    <property type="molecule type" value="Genomic_DNA"/>
</dbReference>
<comment type="caution">
    <text evidence="1">The sequence shown here is derived from an EMBL/GenBank/DDBJ whole genome shotgun (WGS) entry which is preliminary data.</text>
</comment>
<organism evidence="1 2">
    <name type="scientific">Paraburkholderia polaris</name>
    <dbReference type="NCBI Taxonomy" id="2728848"/>
    <lineage>
        <taxon>Bacteria</taxon>
        <taxon>Pseudomonadati</taxon>
        <taxon>Pseudomonadota</taxon>
        <taxon>Betaproteobacteria</taxon>
        <taxon>Burkholderiales</taxon>
        <taxon>Burkholderiaceae</taxon>
        <taxon>Paraburkholderia</taxon>
    </lineage>
</organism>